<dbReference type="Pfam" id="PF10050">
    <property type="entry name" value="DUF2284"/>
    <property type="match status" value="1"/>
</dbReference>
<dbReference type="KEGG" id="dbk:DGMP_22550"/>
<dbReference type="RefSeq" id="WP_228853999.1">
    <property type="nucleotide sequence ID" value="NZ_AP024086.1"/>
</dbReference>
<reference evidence="1" key="1">
    <citation type="submission" date="2020-09" db="EMBL/GenBank/DDBJ databases">
        <title>Desulfogranum mesoprofundum gen. nov., sp. nov., a novel mesophilic, sulfate-reducing chemolithoautotroph isolated from a deep-sea hydrothermal vent chimney in the Suiyo Seamount.</title>
        <authorList>
            <person name="Hashimoto Y."/>
            <person name="Nakagawa S."/>
        </authorList>
    </citation>
    <scope>NUCLEOTIDE SEQUENCE</scope>
    <source>
        <strain evidence="1">KT2</strain>
    </source>
</reference>
<dbReference type="Proteomes" id="UP000826725">
    <property type="component" value="Chromosome"/>
</dbReference>
<evidence type="ECO:0000313" key="1">
    <source>
        <dbReference type="EMBL" id="BCL61562.1"/>
    </source>
</evidence>
<evidence type="ECO:0000313" key="2">
    <source>
        <dbReference type="Proteomes" id="UP000826725"/>
    </source>
</evidence>
<evidence type="ECO:0008006" key="3">
    <source>
        <dbReference type="Google" id="ProtNLM"/>
    </source>
</evidence>
<dbReference type="AlphaFoldDB" id="A0A8D5FX41"/>
<dbReference type="InterPro" id="IPR019271">
    <property type="entry name" value="DUF2284_metal-binding"/>
</dbReference>
<proteinExistence type="predicted"/>
<accession>A0A8D5FX41</accession>
<dbReference type="EMBL" id="AP024086">
    <property type="protein sequence ID" value="BCL61562.1"/>
    <property type="molecule type" value="Genomic_DNA"/>
</dbReference>
<protein>
    <recommendedName>
        <fullName evidence="3">Metal-binding protein</fullName>
    </recommendedName>
</protein>
<name>A0A8D5FX41_9BACT</name>
<organism evidence="1 2">
    <name type="scientific">Desulfomarina profundi</name>
    <dbReference type="NCBI Taxonomy" id="2772557"/>
    <lineage>
        <taxon>Bacteria</taxon>
        <taxon>Pseudomonadati</taxon>
        <taxon>Thermodesulfobacteriota</taxon>
        <taxon>Desulfobulbia</taxon>
        <taxon>Desulfobulbales</taxon>
        <taxon>Desulfobulbaceae</taxon>
        <taxon>Desulfomarina</taxon>
    </lineage>
</organism>
<keyword evidence="2" id="KW-1185">Reference proteome</keyword>
<gene>
    <name evidence="1" type="ORF">DGMP_22550</name>
</gene>
<sequence>MQEQEKTHNTLITFALQSGATKAAILPAGSVRVENRLASFCHSPKCPYWGQSASCPPHVSGPSGFREMLKTCSIVLVIRLEIDSSSLHGEERPFVMRLLHETVAKTEQKAAELGFSGARGFAGGSCKPSFCGDKENCRAIEKGSCRFPEQTRPSLSGYGVNVGNLMKDAGWSTDLFNHEDDQKGRLAWVAGLILLPES</sequence>